<evidence type="ECO:0000313" key="1">
    <source>
        <dbReference type="EMBL" id="KAK8867101.1"/>
    </source>
</evidence>
<evidence type="ECO:0008006" key="3">
    <source>
        <dbReference type="Google" id="ProtNLM"/>
    </source>
</evidence>
<organism evidence="1 2">
    <name type="scientific">Tritrichomonas musculus</name>
    <dbReference type="NCBI Taxonomy" id="1915356"/>
    <lineage>
        <taxon>Eukaryota</taxon>
        <taxon>Metamonada</taxon>
        <taxon>Parabasalia</taxon>
        <taxon>Tritrichomonadida</taxon>
        <taxon>Tritrichomonadidae</taxon>
        <taxon>Tritrichomonas</taxon>
    </lineage>
</organism>
<proteinExistence type="predicted"/>
<sequence>MEIKRHLDKKKAIYEQFLIFIESSDNEKEEYYNLINIIQLDNMYENRQEFKHLLCVISQITENYCRKPDFLAKVTKFLLEMGEAITRTFKNTEIFKIFQNSPRILLFLVKNKIISINKSVINLIFKKDPNQFINYSHFLYNEIQFSIEPEKREKIEKELLNINPEIFNDFDKNCQLGENESRICSMIRDDSVEEFVAYVNQTNLPILTAEINHSIFETNTFLLENMNSSLIEYAAFFGAFQIFQYLRLSGCEMRKKIWLYVIHGKNAELIHLLEEHHIRPKGNNYFECFMEAIKCHHNDIANYIKNSYIDYDVSRNKNFLDLVYRTHNYEFLSFDIKYKYCIYFACQYDYIELIKLSFENGKKNMYKEIVYFKCFQTMF</sequence>
<name>A0ABR2IS31_9EUKA</name>
<evidence type="ECO:0000313" key="2">
    <source>
        <dbReference type="Proteomes" id="UP001470230"/>
    </source>
</evidence>
<keyword evidence="2" id="KW-1185">Reference proteome</keyword>
<reference evidence="1 2" key="1">
    <citation type="submission" date="2024-04" db="EMBL/GenBank/DDBJ databases">
        <title>Tritrichomonas musculus Genome.</title>
        <authorList>
            <person name="Alves-Ferreira E."/>
            <person name="Grigg M."/>
            <person name="Lorenzi H."/>
            <person name="Galac M."/>
        </authorList>
    </citation>
    <scope>NUCLEOTIDE SEQUENCE [LARGE SCALE GENOMIC DNA]</scope>
    <source>
        <strain evidence="1 2">EAF2021</strain>
    </source>
</reference>
<protein>
    <recommendedName>
        <fullName evidence="3">DUF3447 domain-containing protein</fullName>
    </recommendedName>
</protein>
<comment type="caution">
    <text evidence="1">The sequence shown here is derived from an EMBL/GenBank/DDBJ whole genome shotgun (WGS) entry which is preliminary data.</text>
</comment>
<dbReference type="InterPro" id="IPR036770">
    <property type="entry name" value="Ankyrin_rpt-contain_sf"/>
</dbReference>
<accession>A0ABR2IS31</accession>
<gene>
    <name evidence="1" type="ORF">M9Y10_010071</name>
</gene>
<dbReference type="Proteomes" id="UP001470230">
    <property type="component" value="Unassembled WGS sequence"/>
</dbReference>
<dbReference type="EMBL" id="JAPFFF010000015">
    <property type="protein sequence ID" value="KAK8867101.1"/>
    <property type="molecule type" value="Genomic_DNA"/>
</dbReference>
<dbReference type="PANTHER" id="PTHR24159">
    <property type="match status" value="1"/>
</dbReference>
<dbReference type="PANTHER" id="PTHR24159:SF5">
    <property type="entry name" value="ANK_REP_REGION DOMAIN-CONTAINING PROTEIN"/>
    <property type="match status" value="1"/>
</dbReference>
<dbReference type="SUPFAM" id="SSF48403">
    <property type="entry name" value="Ankyrin repeat"/>
    <property type="match status" value="1"/>
</dbReference>